<evidence type="ECO:0000313" key="2">
    <source>
        <dbReference type="Proteomes" id="UP001610563"/>
    </source>
</evidence>
<evidence type="ECO:0000313" key="1">
    <source>
        <dbReference type="EMBL" id="KAL2786507.1"/>
    </source>
</evidence>
<comment type="caution">
    <text evidence="1">The sequence shown here is derived from an EMBL/GenBank/DDBJ whole genome shotgun (WGS) entry which is preliminary data.</text>
</comment>
<sequence>MSNQTTCKHCGRVNCIDRYISLSYSFKQSVTLEWFAGEIAKVIASSGLKVRRYVVLAFEETPWIKVVWMDLDAPPIEMNEIQNAMILRAGARQLDGLPTPNRRTVCWAVVQEIEKLKKRLAAEDDWKGCAAVAKEVDGGMNGHLSKFGLNF</sequence>
<accession>A0ABR4FU36</accession>
<dbReference type="Proteomes" id="UP001610563">
    <property type="component" value="Unassembled WGS sequence"/>
</dbReference>
<proteinExistence type="predicted"/>
<dbReference type="EMBL" id="JBFTWV010000116">
    <property type="protein sequence ID" value="KAL2786507.1"/>
    <property type="molecule type" value="Genomic_DNA"/>
</dbReference>
<keyword evidence="2" id="KW-1185">Reference proteome</keyword>
<protein>
    <submittedName>
        <fullName evidence="1">Uncharacterized protein</fullName>
    </submittedName>
</protein>
<name>A0ABR4FU36_9EURO</name>
<gene>
    <name evidence="1" type="ORF">BJX66DRAFT_342100</name>
</gene>
<organism evidence="1 2">
    <name type="scientific">Aspergillus keveii</name>
    <dbReference type="NCBI Taxonomy" id="714993"/>
    <lineage>
        <taxon>Eukaryota</taxon>
        <taxon>Fungi</taxon>
        <taxon>Dikarya</taxon>
        <taxon>Ascomycota</taxon>
        <taxon>Pezizomycotina</taxon>
        <taxon>Eurotiomycetes</taxon>
        <taxon>Eurotiomycetidae</taxon>
        <taxon>Eurotiales</taxon>
        <taxon>Aspergillaceae</taxon>
        <taxon>Aspergillus</taxon>
        <taxon>Aspergillus subgen. Nidulantes</taxon>
    </lineage>
</organism>
<reference evidence="1 2" key="1">
    <citation type="submission" date="2024-07" db="EMBL/GenBank/DDBJ databases">
        <title>Section-level genome sequencing and comparative genomics of Aspergillus sections Usti and Cavernicolus.</title>
        <authorList>
            <consortium name="Lawrence Berkeley National Laboratory"/>
            <person name="Nybo J.L."/>
            <person name="Vesth T.C."/>
            <person name="Theobald S."/>
            <person name="Frisvad J.C."/>
            <person name="Larsen T.O."/>
            <person name="Kjaerboelling I."/>
            <person name="Rothschild-Mancinelli K."/>
            <person name="Lyhne E.K."/>
            <person name="Kogle M.E."/>
            <person name="Barry K."/>
            <person name="Clum A."/>
            <person name="Na H."/>
            <person name="Ledsgaard L."/>
            <person name="Lin J."/>
            <person name="Lipzen A."/>
            <person name="Kuo A."/>
            <person name="Riley R."/>
            <person name="Mondo S."/>
            <person name="Labutti K."/>
            <person name="Haridas S."/>
            <person name="Pangalinan J."/>
            <person name="Salamov A.A."/>
            <person name="Simmons B.A."/>
            <person name="Magnuson J.K."/>
            <person name="Chen J."/>
            <person name="Drula E."/>
            <person name="Henrissat B."/>
            <person name="Wiebenga A."/>
            <person name="Lubbers R.J."/>
            <person name="Gomes A.C."/>
            <person name="Makela M.R."/>
            <person name="Stajich J."/>
            <person name="Grigoriev I.V."/>
            <person name="Mortensen U.H."/>
            <person name="De Vries R.P."/>
            <person name="Baker S.E."/>
            <person name="Andersen M.R."/>
        </authorList>
    </citation>
    <scope>NUCLEOTIDE SEQUENCE [LARGE SCALE GENOMIC DNA]</scope>
    <source>
        <strain evidence="1 2">CBS 209.92</strain>
    </source>
</reference>